<evidence type="ECO:0000259" key="2">
    <source>
        <dbReference type="Pfam" id="PF01370"/>
    </source>
</evidence>
<dbReference type="PANTHER" id="PTHR43245">
    <property type="entry name" value="BIFUNCTIONAL POLYMYXIN RESISTANCE PROTEIN ARNA"/>
    <property type="match status" value="1"/>
</dbReference>
<reference evidence="3" key="1">
    <citation type="submission" date="2020-02" db="EMBL/GenBank/DDBJ databases">
        <authorList>
            <person name="Meier V. D."/>
        </authorList>
    </citation>
    <scope>NUCLEOTIDE SEQUENCE</scope>
    <source>
        <strain evidence="3">AVDCRST_MAG77</strain>
    </source>
</reference>
<keyword evidence="3" id="KW-0413">Isomerase</keyword>
<protein>
    <submittedName>
        <fullName evidence="3">UDP-glucose 4-epimerase</fullName>
        <ecNumber evidence="3">5.1.3.2</ecNumber>
    </submittedName>
</protein>
<organism evidence="3">
    <name type="scientific">uncultured Chloroflexota bacterium</name>
    <dbReference type="NCBI Taxonomy" id="166587"/>
    <lineage>
        <taxon>Bacteria</taxon>
        <taxon>Bacillati</taxon>
        <taxon>Chloroflexota</taxon>
        <taxon>environmental samples</taxon>
    </lineage>
</organism>
<dbReference type="PANTHER" id="PTHR43245:SF55">
    <property type="entry name" value="NAD(P)-BINDING DOMAIN-CONTAINING PROTEIN"/>
    <property type="match status" value="1"/>
</dbReference>
<proteinExistence type="predicted"/>
<name>A0A6J4JX21_9CHLR</name>
<evidence type="ECO:0000313" key="3">
    <source>
        <dbReference type="EMBL" id="CAA9289709.1"/>
    </source>
</evidence>
<feature type="domain" description="NAD-dependent epimerase/dehydratase" evidence="2">
    <location>
        <begin position="303"/>
        <end position="479"/>
    </location>
</feature>
<dbReference type="InterPro" id="IPR001509">
    <property type="entry name" value="Epimerase_deHydtase"/>
</dbReference>
<dbReference type="Gene3D" id="3.40.50.720">
    <property type="entry name" value="NAD(P)-binding Rossmann-like Domain"/>
    <property type="match status" value="2"/>
</dbReference>
<dbReference type="GO" id="GO:0003978">
    <property type="term" value="F:UDP-glucose 4-epimerase activity"/>
    <property type="evidence" value="ECO:0007669"/>
    <property type="project" value="UniProtKB-EC"/>
</dbReference>
<accession>A0A6J4JX21</accession>
<dbReference type="Pfam" id="PF01370">
    <property type="entry name" value="Epimerase"/>
    <property type="match status" value="2"/>
</dbReference>
<gene>
    <name evidence="3" type="ORF">AVDCRST_MAG77-4599</name>
</gene>
<dbReference type="EC" id="5.1.3.2" evidence="3"/>
<feature type="domain" description="NAD-dependent epimerase/dehydratase" evidence="2">
    <location>
        <begin position="44"/>
        <end position="169"/>
    </location>
</feature>
<evidence type="ECO:0000256" key="1">
    <source>
        <dbReference type="SAM" id="MobiDB-lite"/>
    </source>
</evidence>
<dbReference type="InterPro" id="IPR050177">
    <property type="entry name" value="Lipid_A_modif_metabolic_enz"/>
</dbReference>
<dbReference type="SUPFAM" id="SSF51735">
    <property type="entry name" value="NAD(P)-binding Rossmann-fold domains"/>
    <property type="match status" value="2"/>
</dbReference>
<dbReference type="InterPro" id="IPR036291">
    <property type="entry name" value="NAD(P)-bd_dom_sf"/>
</dbReference>
<dbReference type="EMBL" id="CADCTC010000243">
    <property type="protein sequence ID" value="CAA9289709.1"/>
    <property type="molecule type" value="Genomic_DNA"/>
</dbReference>
<feature type="region of interest" description="Disordered" evidence="1">
    <location>
        <begin position="1"/>
        <end position="22"/>
    </location>
</feature>
<dbReference type="AlphaFoldDB" id="A0A6J4JX21"/>
<sequence>MTPGFAGPEAPDAGRGASARGERCTVTGADTLLARALTTALGADRAPGDLRDQDVAARAVEGVDTLFHLAPLWPDLSSGTLDHELLDHASRGTYVLLTAAVRAGVRRVVLASTLDLFEAYPEEWWVSEAWQPRPTSDTGQIAAHLAECSAREISRVEPLHVICLRLGHVVDGVSTAGRVYDPRWLHVEDAVQAFRRAVKFDLSSPQFATTGPALHGWWVFHIPGGGAHTRLPLAHARQPRFGYAPLHTFAESGEAPAGTALGGALTAAAAGRPGAAAVADRLPGGSRATHTQRSAQRPIRNVVVFGAGGPLASATASILAARYALRLTDLRALREIAADPRANMPGRPSPPLLGPPHELREVDVSDPEQVLAACEGMDAIVNCSVVRPHPVGAFRVNTVGAYNIARAAVAHGIRRVVQTGPQQVTLDRPGGYWWDFGVPDDAPARPGSLLYSHSKYLGQEVLRIFAEQHDLEIPVLLFSRFVDPAVNRSNIDGMFPMTVSWNDAGHAIRCALEAPLPHPFEVFHILADLPHGKYSNEKARRLLGWQPQDTLQHLWGRRHTLEEEGSR</sequence>